<comment type="caution">
    <text evidence="2">The sequence shown here is derived from an EMBL/GenBank/DDBJ whole genome shotgun (WGS) entry which is preliminary data.</text>
</comment>
<dbReference type="EMBL" id="BAAAUG010000010">
    <property type="protein sequence ID" value="GAA3083247.1"/>
    <property type="molecule type" value="Genomic_DNA"/>
</dbReference>
<evidence type="ECO:0000259" key="1">
    <source>
        <dbReference type="Pfam" id="PF01609"/>
    </source>
</evidence>
<organism evidence="2 3">
    <name type="scientific">Streptomyces rectiviolaceus</name>
    <dbReference type="NCBI Taxonomy" id="332591"/>
    <lineage>
        <taxon>Bacteria</taxon>
        <taxon>Bacillati</taxon>
        <taxon>Actinomycetota</taxon>
        <taxon>Actinomycetes</taxon>
        <taxon>Kitasatosporales</taxon>
        <taxon>Streptomycetaceae</taxon>
        <taxon>Streptomyces</taxon>
    </lineage>
</organism>
<protein>
    <recommendedName>
        <fullName evidence="1">Transposase IS4-like domain-containing protein</fullName>
    </recommendedName>
</protein>
<dbReference type="PANTHER" id="PTHR30007">
    <property type="entry name" value="PHP DOMAIN PROTEIN"/>
    <property type="match status" value="1"/>
</dbReference>
<dbReference type="Pfam" id="PF01609">
    <property type="entry name" value="DDE_Tnp_1"/>
    <property type="match status" value="1"/>
</dbReference>
<dbReference type="PANTHER" id="PTHR30007:SF0">
    <property type="entry name" value="TRANSPOSASE"/>
    <property type="match status" value="1"/>
</dbReference>
<evidence type="ECO:0000313" key="2">
    <source>
        <dbReference type="EMBL" id="GAA3083247.1"/>
    </source>
</evidence>
<accession>A0ABP6M6D9</accession>
<evidence type="ECO:0000313" key="3">
    <source>
        <dbReference type="Proteomes" id="UP001501637"/>
    </source>
</evidence>
<dbReference type="InterPro" id="IPR002559">
    <property type="entry name" value="Transposase_11"/>
</dbReference>
<proteinExistence type="predicted"/>
<keyword evidence="3" id="KW-1185">Reference proteome</keyword>
<gene>
    <name evidence="2" type="ORF">GCM10010449_03970</name>
</gene>
<dbReference type="Proteomes" id="UP001501637">
    <property type="component" value="Unassembled WGS sequence"/>
</dbReference>
<reference evidence="3" key="1">
    <citation type="journal article" date="2019" name="Int. J. Syst. Evol. Microbiol.">
        <title>The Global Catalogue of Microorganisms (GCM) 10K type strain sequencing project: providing services to taxonomists for standard genome sequencing and annotation.</title>
        <authorList>
            <consortium name="The Broad Institute Genomics Platform"/>
            <consortium name="The Broad Institute Genome Sequencing Center for Infectious Disease"/>
            <person name="Wu L."/>
            <person name="Ma J."/>
        </authorList>
    </citation>
    <scope>NUCLEOTIDE SEQUENCE [LARGE SCALE GENOMIC DNA]</scope>
    <source>
        <strain evidence="3">JCM 9092</strain>
    </source>
</reference>
<dbReference type="RefSeq" id="WP_386544504.1">
    <property type="nucleotide sequence ID" value="NZ_BAAAUG010000010.1"/>
</dbReference>
<feature type="domain" description="Transposase IS4-like" evidence="1">
    <location>
        <begin position="21"/>
        <end position="138"/>
    </location>
</feature>
<name>A0ABP6M6D9_9ACTN</name>
<sequence length="161" mass="18482">MQDPILEIEGVTGIRHGDGIIAVDTLGLPVMITVTPADTADRDAARELLWRLRVMQPQITQVWADSAYAGQLINWSGDFLNMTLRTVSRPHGAKGFVVLPRRWKVERTLGWIKRARRNVRDYERLPQHSEAHLTWALITLMTRRLTRKGPHTNWGQEARSR</sequence>